<protein>
    <recommendedName>
        <fullName evidence="6">Enolase</fullName>
        <ecNumber evidence="6">4.2.1.11</ecNumber>
    </recommendedName>
    <alternativeName>
        <fullName evidence="6">2-phospho-D-glycerate hydro-lyase</fullName>
    </alternativeName>
    <alternativeName>
        <fullName evidence="6">2-phosphoglycerate dehydratase</fullName>
    </alternativeName>
</protein>
<name>A0A444L8Y6_METS7</name>
<feature type="binding site" evidence="6 9">
    <location>
        <position position="310"/>
    </location>
    <ligand>
        <name>Mg(2+)</name>
        <dbReference type="ChEBI" id="CHEBI:18420"/>
    </ligand>
</feature>
<reference evidence="12 13" key="1">
    <citation type="submission" date="2018-12" db="EMBL/GenBank/DDBJ databases">
        <title>The complete genome of the methanogenic archaea of the candidate phylum Verstraetearchaeota, obtained from the metagenome of underground thermal water.</title>
        <authorList>
            <person name="Kadnikov V.V."/>
            <person name="Mardanov A.V."/>
            <person name="Beletsky A.V."/>
            <person name="Karnachuk O.V."/>
            <person name="Ravin N.V."/>
        </authorList>
    </citation>
    <scope>NUCLEOTIDE SEQUENCE [LARGE SCALE GENOMIC DNA]</scope>
    <source>
        <strain evidence="12">Ch88</strain>
    </source>
</reference>
<dbReference type="SUPFAM" id="SSF54826">
    <property type="entry name" value="Enolase N-terminal domain-like"/>
    <property type="match status" value="1"/>
</dbReference>
<dbReference type="GO" id="GO:0000015">
    <property type="term" value="C:phosphopyruvate hydratase complex"/>
    <property type="evidence" value="ECO:0007669"/>
    <property type="project" value="InterPro"/>
</dbReference>
<comment type="catalytic activity">
    <reaction evidence="6">
        <text>(2R)-2-phosphoglycerate = phosphoenolpyruvate + H2O</text>
        <dbReference type="Rhea" id="RHEA:10164"/>
        <dbReference type="ChEBI" id="CHEBI:15377"/>
        <dbReference type="ChEBI" id="CHEBI:58289"/>
        <dbReference type="ChEBI" id="CHEBI:58702"/>
        <dbReference type="EC" id="4.2.1.11"/>
    </reaction>
</comment>
<feature type="binding site" evidence="6">
    <location>
        <position position="365"/>
    </location>
    <ligand>
        <name>(2R)-2-phosphoglycerate</name>
        <dbReference type="ChEBI" id="CHEBI:58289"/>
    </ligand>
</feature>
<evidence type="ECO:0000256" key="6">
    <source>
        <dbReference type="HAMAP-Rule" id="MF_00318"/>
    </source>
</evidence>
<dbReference type="InterPro" id="IPR000941">
    <property type="entry name" value="Enolase"/>
</dbReference>
<feature type="active site" description="Proton acceptor" evidence="6 7">
    <location>
        <position position="335"/>
    </location>
</feature>
<evidence type="ECO:0000313" key="12">
    <source>
        <dbReference type="EMBL" id="RWX74038.1"/>
    </source>
</evidence>
<dbReference type="SFLD" id="SFLDS00001">
    <property type="entry name" value="Enolase"/>
    <property type="match status" value="1"/>
</dbReference>
<evidence type="ECO:0000256" key="2">
    <source>
        <dbReference type="ARBA" id="ARBA00009604"/>
    </source>
</evidence>
<evidence type="ECO:0000256" key="5">
    <source>
        <dbReference type="ARBA" id="ARBA00023239"/>
    </source>
</evidence>
<keyword evidence="5 6" id="KW-0456">Lyase</keyword>
<dbReference type="GO" id="GO:0004634">
    <property type="term" value="F:phosphopyruvate hydratase activity"/>
    <property type="evidence" value="ECO:0007669"/>
    <property type="project" value="UniProtKB-UniRule"/>
</dbReference>
<dbReference type="Pfam" id="PF03952">
    <property type="entry name" value="Enolase_N"/>
    <property type="match status" value="1"/>
</dbReference>
<feature type="binding site" evidence="8">
    <location>
        <position position="283"/>
    </location>
    <ligand>
        <name>substrate</name>
    </ligand>
</feature>
<dbReference type="PANTHER" id="PTHR11902:SF1">
    <property type="entry name" value="ENOLASE"/>
    <property type="match status" value="1"/>
</dbReference>
<dbReference type="NCBIfam" id="TIGR01060">
    <property type="entry name" value="eno"/>
    <property type="match status" value="1"/>
</dbReference>
<feature type="domain" description="Enolase C-terminal TIM barrel" evidence="10">
    <location>
        <begin position="138"/>
        <end position="423"/>
    </location>
</feature>
<evidence type="ECO:0000256" key="9">
    <source>
        <dbReference type="PIRSR" id="PIRSR001400-3"/>
    </source>
</evidence>
<dbReference type="GO" id="GO:0006096">
    <property type="term" value="P:glycolytic process"/>
    <property type="evidence" value="ECO:0007669"/>
    <property type="project" value="UniProtKB-UniRule"/>
</dbReference>
<comment type="caution">
    <text evidence="12">The sequence shown here is derived from an EMBL/GenBank/DDBJ whole genome shotgun (WGS) entry which is preliminary data.</text>
</comment>
<dbReference type="SUPFAM" id="SSF51604">
    <property type="entry name" value="Enolase C-terminal domain-like"/>
    <property type="match status" value="1"/>
</dbReference>
<dbReference type="SMART" id="SM01193">
    <property type="entry name" value="Enolase_N"/>
    <property type="match status" value="1"/>
</dbReference>
<evidence type="ECO:0000259" key="11">
    <source>
        <dbReference type="SMART" id="SM01193"/>
    </source>
</evidence>
<dbReference type="EC" id="4.2.1.11" evidence="6"/>
<dbReference type="GO" id="GO:0009986">
    <property type="term" value="C:cell surface"/>
    <property type="evidence" value="ECO:0007669"/>
    <property type="project" value="UniProtKB-SubCell"/>
</dbReference>
<comment type="cofactor">
    <cofactor evidence="9">
        <name>Mg(2+)</name>
        <dbReference type="ChEBI" id="CHEBI:18420"/>
    </cofactor>
    <text evidence="9">Mg(2+) is required for catalysis and for stabilizing the dimer.</text>
</comment>
<dbReference type="Gene3D" id="3.30.390.10">
    <property type="entry name" value="Enolase-like, N-terminal domain"/>
    <property type="match status" value="1"/>
</dbReference>
<proteinExistence type="inferred from homology"/>
<dbReference type="Gene3D" id="3.20.20.120">
    <property type="entry name" value="Enolase-like C-terminal domain"/>
    <property type="match status" value="1"/>
</dbReference>
<dbReference type="PRINTS" id="PR00148">
    <property type="entry name" value="ENOLASE"/>
</dbReference>
<feature type="binding site" evidence="6 9">
    <location>
        <position position="242"/>
    </location>
    <ligand>
        <name>Mg(2+)</name>
        <dbReference type="ChEBI" id="CHEBI:18420"/>
    </ligand>
</feature>
<dbReference type="AlphaFoldDB" id="A0A444L8Y6"/>
<dbReference type="GO" id="GO:0005576">
    <property type="term" value="C:extracellular region"/>
    <property type="evidence" value="ECO:0007669"/>
    <property type="project" value="UniProtKB-SubCell"/>
</dbReference>
<feature type="binding site" evidence="8">
    <location>
        <begin position="362"/>
        <end position="365"/>
    </location>
    <ligand>
        <name>substrate</name>
    </ligand>
</feature>
<feature type="domain" description="Enolase N-terminal" evidence="11">
    <location>
        <begin position="6"/>
        <end position="134"/>
    </location>
</feature>
<dbReference type="Pfam" id="PF00113">
    <property type="entry name" value="Enolase_C"/>
    <property type="match status" value="1"/>
</dbReference>
<dbReference type="FunFam" id="3.30.390.10:FF:000001">
    <property type="entry name" value="Enolase"/>
    <property type="match status" value="1"/>
</dbReference>
<comment type="cofactor">
    <cofactor evidence="6">
        <name>Mg(2+)</name>
        <dbReference type="ChEBI" id="CHEBI:18420"/>
    </cofactor>
    <text evidence="6">Binds a second Mg(2+) ion via substrate during catalysis.</text>
</comment>
<dbReference type="SFLD" id="SFLDF00002">
    <property type="entry name" value="enolase"/>
    <property type="match status" value="1"/>
</dbReference>
<feature type="active site" description="Proton donor" evidence="6 7">
    <location>
        <position position="206"/>
    </location>
</feature>
<dbReference type="PIRSF" id="PIRSF001400">
    <property type="entry name" value="Enolase"/>
    <property type="match status" value="1"/>
</dbReference>
<dbReference type="GO" id="GO:0000287">
    <property type="term" value="F:magnesium ion binding"/>
    <property type="evidence" value="ECO:0007669"/>
    <property type="project" value="UniProtKB-UniRule"/>
</dbReference>
<feature type="binding site" evidence="8">
    <location>
        <position position="386"/>
    </location>
    <ligand>
        <name>substrate</name>
    </ligand>
</feature>
<keyword evidence="6 9" id="KW-0479">Metal-binding</keyword>
<sequence>MDPYLVKEIRSREILDSRGNPTVETDVLTEGGFGRASVPSGASTGKHEAVELRDGGKRFHGKGVINACNNVVKVIAPEIIGMDCRSQSEIDRRMIALDGTENKSRLGANAILSVSLAVARAAANTSGVPLYKHLNPKSVMLPVPMMNIINGGKHAGNELAVQEFMVVPVGAGSFRDAVRICSEVYASLKRILRESYGPSAVNVGDEGGFAPPISRSEEALGAIVSAIRSSGYDEGTVMLAIDSAASNFFKDGVYEIDGRRLDREGMIDYYSALLDSYPIVSLEDPLEEEDFEGLAELTRRIGRRVQVVGDDIFVTNIKRFSRGVSVGAANSILLKVNQIGTLSEAIEVAAFAAKNGYSVVVSHRSGETEDNYIADITVALGTGQIKTGAPARGERTSKYNQLMRIEEEIGAAAVYPGISAFKR</sequence>
<gene>
    <name evidence="6" type="primary">eno</name>
    <name evidence="12" type="ORF">Metus_0063</name>
</gene>
<comment type="pathway">
    <text evidence="1 6">Carbohydrate degradation; glycolysis; pyruvate from D-glyceraldehyde 3-phosphate: step 4/5.</text>
</comment>
<dbReference type="PROSITE" id="PS00164">
    <property type="entry name" value="ENOLASE"/>
    <property type="match status" value="1"/>
</dbReference>
<feature type="binding site" evidence="6">
    <location>
        <position position="364"/>
    </location>
    <ligand>
        <name>(2R)-2-phosphoglycerate</name>
        <dbReference type="ChEBI" id="CHEBI:58289"/>
    </ligand>
</feature>
<dbReference type="InterPro" id="IPR020809">
    <property type="entry name" value="Enolase_CS"/>
</dbReference>
<evidence type="ECO:0000256" key="1">
    <source>
        <dbReference type="ARBA" id="ARBA00005031"/>
    </source>
</evidence>
<dbReference type="InterPro" id="IPR020810">
    <property type="entry name" value="Enolase_C"/>
</dbReference>
<dbReference type="CDD" id="cd03313">
    <property type="entry name" value="enolase"/>
    <property type="match status" value="1"/>
</dbReference>
<keyword evidence="6" id="KW-0964">Secreted</keyword>
<dbReference type="SMART" id="SM01192">
    <property type="entry name" value="Enolase_C"/>
    <property type="match status" value="1"/>
</dbReference>
<evidence type="ECO:0000313" key="13">
    <source>
        <dbReference type="Proteomes" id="UP000288215"/>
    </source>
</evidence>
<keyword evidence="3 6" id="KW-0460">Magnesium</keyword>
<dbReference type="HAMAP" id="MF_00318">
    <property type="entry name" value="Enolase"/>
    <property type="match status" value="1"/>
</dbReference>
<feature type="binding site" evidence="8">
    <location>
        <position position="163"/>
    </location>
    <ligand>
        <name>substrate</name>
    </ligand>
</feature>
<keyword evidence="6" id="KW-0963">Cytoplasm</keyword>
<organism evidence="12 13">
    <name type="scientific">Methanosuratincola subterraneus</name>
    <dbReference type="NCBI Taxonomy" id="2593994"/>
    <lineage>
        <taxon>Archaea</taxon>
        <taxon>Thermoproteota</taxon>
        <taxon>Methanosuratincolia</taxon>
        <taxon>Candidatus Methanomethylicales</taxon>
        <taxon>Candidatus Methanomethylicaceae</taxon>
        <taxon>Candidatus Methanosuratincola (ex Vanwonterghem et al. 2016)</taxon>
    </lineage>
</organism>
<evidence type="ECO:0000256" key="8">
    <source>
        <dbReference type="PIRSR" id="PIRSR001400-2"/>
    </source>
</evidence>
<comment type="similarity">
    <text evidence="2 6">Belongs to the enolase family.</text>
</comment>
<feature type="binding site" evidence="6">
    <location>
        <position position="335"/>
    </location>
    <ligand>
        <name>(2R)-2-phosphoglycerate</name>
        <dbReference type="ChEBI" id="CHEBI:58289"/>
    </ligand>
</feature>
<evidence type="ECO:0000256" key="4">
    <source>
        <dbReference type="ARBA" id="ARBA00023152"/>
    </source>
</evidence>
<dbReference type="EMBL" id="RXGA01000001">
    <property type="protein sequence ID" value="RWX74038.1"/>
    <property type="molecule type" value="Genomic_DNA"/>
</dbReference>
<dbReference type="InterPro" id="IPR036849">
    <property type="entry name" value="Enolase-like_C_sf"/>
</dbReference>
<evidence type="ECO:0000259" key="10">
    <source>
        <dbReference type="SMART" id="SM01192"/>
    </source>
</evidence>
<dbReference type="PANTHER" id="PTHR11902">
    <property type="entry name" value="ENOLASE"/>
    <property type="match status" value="1"/>
</dbReference>
<keyword evidence="4 6" id="KW-0324">Glycolysis</keyword>
<comment type="function">
    <text evidence="6">Catalyzes the reversible conversion of 2-phosphoglycerate (2-PG) into phosphoenolpyruvate (PEP). It is essential for the degradation of carbohydrates via glycolysis.</text>
</comment>
<dbReference type="UniPathway" id="UPA00109">
    <property type="reaction ID" value="UER00187"/>
</dbReference>
<feature type="binding site" evidence="6 9">
    <location>
        <position position="283"/>
    </location>
    <ligand>
        <name>Mg(2+)</name>
        <dbReference type="ChEBI" id="CHEBI:18420"/>
    </ligand>
</feature>
<feature type="binding site" evidence="6">
    <location>
        <position position="162"/>
    </location>
    <ligand>
        <name>(2R)-2-phosphoglycerate</name>
        <dbReference type="ChEBI" id="CHEBI:58289"/>
    </ligand>
</feature>
<accession>A0A444L8Y6</accession>
<dbReference type="InterPro" id="IPR029017">
    <property type="entry name" value="Enolase-like_N"/>
</dbReference>
<feature type="binding site" evidence="8">
    <location>
        <position position="310"/>
    </location>
    <ligand>
        <name>substrate</name>
    </ligand>
</feature>
<evidence type="ECO:0000256" key="3">
    <source>
        <dbReference type="ARBA" id="ARBA00022842"/>
    </source>
</evidence>
<evidence type="ECO:0000256" key="7">
    <source>
        <dbReference type="PIRSR" id="PIRSR001400-1"/>
    </source>
</evidence>
<dbReference type="Proteomes" id="UP000288215">
    <property type="component" value="Unassembled WGS sequence"/>
</dbReference>
<dbReference type="SFLD" id="SFLDG00178">
    <property type="entry name" value="enolase"/>
    <property type="match status" value="1"/>
</dbReference>
<dbReference type="InterPro" id="IPR020811">
    <property type="entry name" value="Enolase_N"/>
</dbReference>
<feature type="binding site" evidence="6">
    <location>
        <position position="386"/>
    </location>
    <ligand>
        <name>(2R)-2-phosphoglycerate</name>
        <dbReference type="ChEBI" id="CHEBI:58289"/>
    </ligand>
</feature>
<comment type="subcellular location">
    <subcellularLocation>
        <location evidence="6">Cytoplasm</location>
    </subcellularLocation>
    <subcellularLocation>
        <location evidence="6">Secreted</location>
    </subcellularLocation>
    <subcellularLocation>
        <location evidence="6">Cell surface</location>
    </subcellularLocation>
    <text evidence="6">Fractions of enolase are present in both the cytoplasm and on the cell surface.</text>
</comment>
<feature type="binding site" evidence="8">
    <location>
        <position position="154"/>
    </location>
    <ligand>
        <name>substrate</name>
    </ligand>
</feature>